<dbReference type="CDD" id="cd00195">
    <property type="entry name" value="UBCc_UEV"/>
    <property type="match status" value="1"/>
</dbReference>
<organism evidence="2 3">
    <name type="scientific">Bursaphelenchus okinawaensis</name>
    <dbReference type="NCBI Taxonomy" id="465554"/>
    <lineage>
        <taxon>Eukaryota</taxon>
        <taxon>Metazoa</taxon>
        <taxon>Ecdysozoa</taxon>
        <taxon>Nematoda</taxon>
        <taxon>Chromadorea</taxon>
        <taxon>Rhabditida</taxon>
        <taxon>Tylenchina</taxon>
        <taxon>Tylenchomorpha</taxon>
        <taxon>Aphelenchoidea</taxon>
        <taxon>Aphelenchoididae</taxon>
        <taxon>Bursaphelenchus</taxon>
    </lineage>
</organism>
<reference evidence="2" key="1">
    <citation type="submission" date="2020-09" db="EMBL/GenBank/DDBJ databases">
        <authorList>
            <person name="Kikuchi T."/>
        </authorList>
    </citation>
    <scope>NUCLEOTIDE SEQUENCE</scope>
    <source>
        <strain evidence="2">SH1</strain>
    </source>
</reference>
<dbReference type="Pfam" id="PF00179">
    <property type="entry name" value="UQ_con"/>
    <property type="match status" value="1"/>
</dbReference>
<dbReference type="OrthoDB" id="7851174at2759"/>
<dbReference type="EMBL" id="CAJFDH010000001">
    <property type="protein sequence ID" value="CAD5206393.1"/>
    <property type="molecule type" value="Genomic_DNA"/>
</dbReference>
<gene>
    <name evidence="2" type="ORF">BOKJ2_LOCUS1077</name>
</gene>
<keyword evidence="3" id="KW-1185">Reference proteome</keyword>
<dbReference type="PROSITE" id="PS50127">
    <property type="entry name" value="UBC_2"/>
    <property type="match status" value="1"/>
</dbReference>
<dbReference type="InterPro" id="IPR016135">
    <property type="entry name" value="UBQ-conjugating_enzyme/RWD"/>
</dbReference>
<dbReference type="InterPro" id="IPR050113">
    <property type="entry name" value="Ub_conjugating_enzyme"/>
</dbReference>
<sequence length="150" mass="17184">MDIPCGTIPNESPSIASSRLLAEANFLKENPIEDCEAFPQFDDIMKWTAVVRGPKGSYYEGGTFFFEMHFSKDYPHIPPLLVFLTRIYHPRINVKGEIDLPMLNQLTWNPCGTVGDVLKGVRALLMEKIEEDDDKQEETIAREWTKRFAC</sequence>
<comment type="caution">
    <text evidence="2">The sequence shown here is derived from an EMBL/GenBank/DDBJ whole genome shotgun (WGS) entry which is preliminary data.</text>
</comment>
<dbReference type="EMBL" id="CAJFCW020000001">
    <property type="protein sequence ID" value="CAG9081592.1"/>
    <property type="molecule type" value="Genomic_DNA"/>
</dbReference>
<feature type="domain" description="UBC core" evidence="1">
    <location>
        <begin position="15"/>
        <end position="150"/>
    </location>
</feature>
<dbReference type="PANTHER" id="PTHR24067">
    <property type="entry name" value="UBIQUITIN-CONJUGATING ENZYME E2"/>
    <property type="match status" value="1"/>
</dbReference>
<name>A0A811JSY7_9BILA</name>
<dbReference type="AlphaFoldDB" id="A0A811JSY7"/>
<evidence type="ECO:0000313" key="2">
    <source>
        <dbReference type="EMBL" id="CAD5206393.1"/>
    </source>
</evidence>
<dbReference type="InterPro" id="IPR000608">
    <property type="entry name" value="UBC"/>
</dbReference>
<dbReference type="Proteomes" id="UP000783686">
    <property type="component" value="Unassembled WGS sequence"/>
</dbReference>
<dbReference type="SUPFAM" id="SSF54495">
    <property type="entry name" value="UBC-like"/>
    <property type="match status" value="1"/>
</dbReference>
<protein>
    <recommendedName>
        <fullName evidence="1">UBC core domain-containing protein</fullName>
    </recommendedName>
</protein>
<dbReference type="Proteomes" id="UP000614601">
    <property type="component" value="Unassembled WGS sequence"/>
</dbReference>
<accession>A0A811JSY7</accession>
<dbReference type="GO" id="GO:0032446">
    <property type="term" value="P:protein modification by small protein conjugation"/>
    <property type="evidence" value="ECO:0007669"/>
    <property type="project" value="UniProtKB-ARBA"/>
</dbReference>
<dbReference type="Gene3D" id="3.10.110.10">
    <property type="entry name" value="Ubiquitin Conjugating Enzyme"/>
    <property type="match status" value="1"/>
</dbReference>
<proteinExistence type="predicted"/>
<dbReference type="SMART" id="SM00212">
    <property type="entry name" value="UBCc"/>
    <property type="match status" value="1"/>
</dbReference>
<evidence type="ECO:0000313" key="3">
    <source>
        <dbReference type="Proteomes" id="UP000614601"/>
    </source>
</evidence>
<evidence type="ECO:0000259" key="1">
    <source>
        <dbReference type="PROSITE" id="PS50127"/>
    </source>
</evidence>